<protein>
    <submittedName>
        <fullName evidence="2">Uncharacterized protein</fullName>
    </submittedName>
</protein>
<keyword evidence="1" id="KW-1133">Transmembrane helix</keyword>
<organism evidence="2 3">
    <name type="scientific">Leersia perrieri</name>
    <dbReference type="NCBI Taxonomy" id="77586"/>
    <lineage>
        <taxon>Eukaryota</taxon>
        <taxon>Viridiplantae</taxon>
        <taxon>Streptophyta</taxon>
        <taxon>Embryophyta</taxon>
        <taxon>Tracheophyta</taxon>
        <taxon>Spermatophyta</taxon>
        <taxon>Magnoliopsida</taxon>
        <taxon>Liliopsida</taxon>
        <taxon>Poales</taxon>
        <taxon>Poaceae</taxon>
        <taxon>BOP clade</taxon>
        <taxon>Oryzoideae</taxon>
        <taxon>Oryzeae</taxon>
        <taxon>Oryzinae</taxon>
        <taxon>Leersia</taxon>
    </lineage>
</organism>
<keyword evidence="3" id="KW-1185">Reference proteome</keyword>
<reference evidence="2" key="3">
    <citation type="submission" date="2015-04" db="UniProtKB">
        <authorList>
            <consortium name="EnsemblPlants"/>
        </authorList>
    </citation>
    <scope>IDENTIFICATION</scope>
</reference>
<dbReference type="Proteomes" id="UP000032180">
    <property type="component" value="Chromosome 3"/>
</dbReference>
<dbReference type="Gramene" id="LPERR03G15210.1">
    <property type="protein sequence ID" value="LPERR03G15210.1"/>
    <property type="gene ID" value="LPERR03G15210"/>
</dbReference>
<dbReference type="HOGENOM" id="CLU_2200722_0_0_1"/>
<name>A0A0D9VU18_9ORYZ</name>
<sequence length="108" mass="11935">MWARADSVGAHRCTEEAGGSRDDRLGIKSGLWIHLLFFHYSLLFVLVFVVVEFFIASLAPRHHRPPPLPSGMCGGGLPHLWILGKQYVDRKKCQVVGNHTGATNVDNG</sequence>
<dbReference type="EnsemblPlants" id="LPERR03G15210.1">
    <property type="protein sequence ID" value="LPERR03G15210.1"/>
    <property type="gene ID" value="LPERR03G15210"/>
</dbReference>
<proteinExistence type="predicted"/>
<evidence type="ECO:0000256" key="1">
    <source>
        <dbReference type="SAM" id="Phobius"/>
    </source>
</evidence>
<dbReference type="AlphaFoldDB" id="A0A0D9VU18"/>
<reference evidence="2 3" key="1">
    <citation type="submission" date="2012-08" db="EMBL/GenBank/DDBJ databases">
        <title>Oryza genome evolution.</title>
        <authorList>
            <person name="Wing R.A."/>
        </authorList>
    </citation>
    <scope>NUCLEOTIDE SEQUENCE</scope>
</reference>
<evidence type="ECO:0000313" key="3">
    <source>
        <dbReference type="Proteomes" id="UP000032180"/>
    </source>
</evidence>
<feature type="transmembrane region" description="Helical" evidence="1">
    <location>
        <begin position="31"/>
        <end position="55"/>
    </location>
</feature>
<keyword evidence="1" id="KW-0472">Membrane</keyword>
<keyword evidence="1" id="KW-0812">Transmembrane</keyword>
<evidence type="ECO:0000313" key="2">
    <source>
        <dbReference type="EnsemblPlants" id="LPERR03G15210.1"/>
    </source>
</evidence>
<accession>A0A0D9VU18</accession>
<reference evidence="3" key="2">
    <citation type="submission" date="2013-12" db="EMBL/GenBank/DDBJ databases">
        <authorList>
            <person name="Yu Y."/>
            <person name="Lee S."/>
            <person name="de Baynast K."/>
            <person name="Wissotski M."/>
            <person name="Liu L."/>
            <person name="Talag J."/>
            <person name="Goicoechea J."/>
            <person name="Angelova A."/>
            <person name="Jetty R."/>
            <person name="Kudrna D."/>
            <person name="Golser W."/>
            <person name="Rivera L."/>
            <person name="Zhang J."/>
            <person name="Wing R."/>
        </authorList>
    </citation>
    <scope>NUCLEOTIDE SEQUENCE</scope>
</reference>